<dbReference type="AlphaFoldDB" id="A0A7W3Y4H4"/>
<keyword evidence="1" id="KW-0812">Transmembrane</keyword>
<dbReference type="Proteomes" id="UP000538929">
    <property type="component" value="Unassembled WGS sequence"/>
</dbReference>
<reference evidence="3" key="1">
    <citation type="submission" date="2019-10" db="EMBL/GenBank/DDBJ databases">
        <title>Streptomyces sp. nov., a novel actinobacterium isolated from alkaline environment.</title>
        <authorList>
            <person name="Golinska P."/>
        </authorList>
    </citation>
    <scope>NUCLEOTIDE SEQUENCE [LARGE SCALE GENOMIC DNA]</scope>
    <source>
        <strain evidence="3">DSM 42118</strain>
    </source>
</reference>
<evidence type="ECO:0000313" key="2">
    <source>
        <dbReference type="EMBL" id="MBB0247392.1"/>
    </source>
</evidence>
<evidence type="ECO:0000313" key="3">
    <source>
        <dbReference type="Proteomes" id="UP000538929"/>
    </source>
</evidence>
<feature type="non-terminal residue" evidence="2">
    <location>
        <position position="87"/>
    </location>
</feature>
<keyword evidence="3" id="KW-1185">Reference proteome</keyword>
<proteinExistence type="predicted"/>
<dbReference type="EMBL" id="VKHT01001680">
    <property type="protein sequence ID" value="MBB0247392.1"/>
    <property type="molecule type" value="Genomic_DNA"/>
</dbReference>
<accession>A0A7W3Y4H4</accession>
<organism evidence="2 3">
    <name type="scientific">Streptomyces alkaliphilus</name>
    <dbReference type="NCBI Taxonomy" id="1472722"/>
    <lineage>
        <taxon>Bacteria</taxon>
        <taxon>Bacillati</taxon>
        <taxon>Actinomycetota</taxon>
        <taxon>Actinomycetes</taxon>
        <taxon>Kitasatosporales</taxon>
        <taxon>Streptomycetaceae</taxon>
        <taxon>Streptomyces</taxon>
    </lineage>
</organism>
<gene>
    <name evidence="2" type="ORF">FNQ90_25540</name>
</gene>
<protein>
    <submittedName>
        <fullName evidence="2">Uncharacterized protein</fullName>
    </submittedName>
</protein>
<keyword evidence="1" id="KW-0472">Membrane</keyword>
<sequence length="87" mass="8571">MRSTITTATAAHRLLPGTRPLPSRGIGSSDRGVSAVAMLAVPVMILAGVLTGPTALPVPDGDRQVIANAPLGGLPPAVAGKADIGNP</sequence>
<evidence type="ECO:0000256" key="1">
    <source>
        <dbReference type="SAM" id="Phobius"/>
    </source>
</evidence>
<dbReference type="RefSeq" id="WP_182608573.1">
    <property type="nucleotide sequence ID" value="NZ_VKHT01001680.1"/>
</dbReference>
<keyword evidence="1" id="KW-1133">Transmembrane helix</keyword>
<name>A0A7W3Y4H4_9ACTN</name>
<feature type="transmembrane region" description="Helical" evidence="1">
    <location>
        <begin position="32"/>
        <end position="50"/>
    </location>
</feature>
<comment type="caution">
    <text evidence="2">The sequence shown here is derived from an EMBL/GenBank/DDBJ whole genome shotgun (WGS) entry which is preliminary data.</text>
</comment>